<feature type="domain" description="EF-hand" evidence="2">
    <location>
        <begin position="346"/>
        <end position="380"/>
    </location>
</feature>
<accession>A0A024UPR0</accession>
<dbReference type="InterPro" id="IPR002048">
    <property type="entry name" value="EF_hand_dom"/>
</dbReference>
<proteinExistence type="predicted"/>
<organism evidence="3">
    <name type="scientific">Aphanomyces invadans</name>
    <dbReference type="NCBI Taxonomy" id="157072"/>
    <lineage>
        <taxon>Eukaryota</taxon>
        <taxon>Sar</taxon>
        <taxon>Stramenopiles</taxon>
        <taxon>Oomycota</taxon>
        <taxon>Saprolegniomycetes</taxon>
        <taxon>Saprolegniales</taxon>
        <taxon>Verrucalvaceae</taxon>
        <taxon>Aphanomyces</taxon>
    </lineage>
</organism>
<evidence type="ECO:0000256" key="1">
    <source>
        <dbReference type="ARBA" id="ARBA00022837"/>
    </source>
</evidence>
<keyword evidence="1" id="KW-0106">Calcium</keyword>
<dbReference type="PROSITE" id="PS00018">
    <property type="entry name" value="EF_HAND_1"/>
    <property type="match status" value="1"/>
</dbReference>
<dbReference type="InterPro" id="IPR011992">
    <property type="entry name" value="EF-hand-dom_pair"/>
</dbReference>
<dbReference type="GeneID" id="20077960"/>
<dbReference type="Gene3D" id="1.10.238.10">
    <property type="entry name" value="EF-hand"/>
    <property type="match status" value="2"/>
</dbReference>
<reference evidence="3" key="1">
    <citation type="submission" date="2013-12" db="EMBL/GenBank/DDBJ databases">
        <title>The Genome Sequence of Aphanomyces invadans NJM9701.</title>
        <authorList>
            <consortium name="The Broad Institute Genomics Platform"/>
            <person name="Russ C."/>
            <person name="Tyler B."/>
            <person name="van West P."/>
            <person name="Dieguez-Uribeondo J."/>
            <person name="Young S.K."/>
            <person name="Zeng Q."/>
            <person name="Gargeya S."/>
            <person name="Fitzgerald M."/>
            <person name="Abouelleil A."/>
            <person name="Alvarado L."/>
            <person name="Chapman S.B."/>
            <person name="Gainer-Dewar J."/>
            <person name="Goldberg J."/>
            <person name="Griggs A."/>
            <person name="Gujja S."/>
            <person name="Hansen M."/>
            <person name="Howarth C."/>
            <person name="Imamovic A."/>
            <person name="Ireland A."/>
            <person name="Larimer J."/>
            <person name="McCowan C."/>
            <person name="Murphy C."/>
            <person name="Pearson M."/>
            <person name="Poon T.W."/>
            <person name="Priest M."/>
            <person name="Roberts A."/>
            <person name="Saif S."/>
            <person name="Shea T."/>
            <person name="Sykes S."/>
            <person name="Wortman J."/>
            <person name="Nusbaum C."/>
            <person name="Birren B."/>
        </authorList>
    </citation>
    <scope>NUCLEOTIDE SEQUENCE [LARGE SCALE GENOMIC DNA]</scope>
    <source>
        <strain evidence="3">NJM9701</strain>
    </source>
</reference>
<dbReference type="RefSeq" id="XP_008862094.1">
    <property type="nucleotide sequence ID" value="XM_008863872.1"/>
</dbReference>
<evidence type="ECO:0000259" key="2">
    <source>
        <dbReference type="PROSITE" id="PS50222"/>
    </source>
</evidence>
<dbReference type="OrthoDB" id="26525at2759"/>
<dbReference type="EMBL" id="KI913953">
    <property type="protein sequence ID" value="ETW08289.1"/>
    <property type="molecule type" value="Genomic_DNA"/>
</dbReference>
<dbReference type="Pfam" id="PF13499">
    <property type="entry name" value="EF-hand_7"/>
    <property type="match status" value="1"/>
</dbReference>
<dbReference type="InterPro" id="IPR018247">
    <property type="entry name" value="EF_Hand_1_Ca_BS"/>
</dbReference>
<dbReference type="AlphaFoldDB" id="A0A024UPR0"/>
<dbReference type="SUPFAM" id="SSF47473">
    <property type="entry name" value="EF-hand"/>
    <property type="match status" value="2"/>
</dbReference>
<sequence length="380" mass="42960">MSKEEFVEMMTSFVFDVQQSVGFDTDASRTLLAMLDVALAPLRSRCQTTHDAVAHLERHIGRILVRRYGDIRTRFLRFDRQTSGYMSYSDFRSALDVLNLDVDPSVLARLFQKYDPQGQGRINYTNFLHLVHATDSEPPRSEAHDALASLALCGPPVDTDDLALLEHRRTEELVAHIRAKLYQRGMSVRDLFLQMDQGRYSFLTLGELHHGFKSIIGVDMHMKELMYLTRHFTRKQDQLSLVDFGKLLEGFSSWHGSTVSRTQRDGANAIKTAAAQISTARISQSSLAVGTSAPSCFDPTFEAKLASVLQDKGMPLRRLFDLMAPRGSLAPLAFHKHLCRWGLDIPDEADVVRLVAYFDTNGNGALEFNEFVRLCQRLCR</sequence>
<dbReference type="PROSITE" id="PS50222">
    <property type="entry name" value="EF_HAND_2"/>
    <property type="match status" value="3"/>
</dbReference>
<dbReference type="VEuPathDB" id="FungiDB:H310_00910"/>
<feature type="domain" description="EF-hand" evidence="2">
    <location>
        <begin position="102"/>
        <end position="137"/>
    </location>
</feature>
<name>A0A024UPR0_9STRA</name>
<dbReference type="PANTHER" id="PTHR20875:SF0">
    <property type="entry name" value="GH12158P"/>
    <property type="match status" value="1"/>
</dbReference>
<dbReference type="STRING" id="157072.A0A024UPR0"/>
<dbReference type="SMART" id="SM00054">
    <property type="entry name" value="EFh"/>
    <property type="match status" value="3"/>
</dbReference>
<gene>
    <name evidence="3" type="ORF">H310_00910</name>
</gene>
<dbReference type="PANTHER" id="PTHR20875">
    <property type="entry name" value="EF-HAND CALCIUM-BINDING DOMAIN-CONTAINING PROTEIN 6-RELATED"/>
    <property type="match status" value="1"/>
</dbReference>
<dbReference type="GO" id="GO:0005509">
    <property type="term" value="F:calcium ion binding"/>
    <property type="evidence" value="ECO:0007669"/>
    <property type="project" value="InterPro"/>
</dbReference>
<dbReference type="InterPro" id="IPR052603">
    <property type="entry name" value="EFCB6"/>
</dbReference>
<protein>
    <recommendedName>
        <fullName evidence="2">EF-hand domain-containing protein</fullName>
    </recommendedName>
</protein>
<feature type="domain" description="EF-hand" evidence="2">
    <location>
        <begin position="66"/>
        <end position="101"/>
    </location>
</feature>
<evidence type="ECO:0000313" key="3">
    <source>
        <dbReference type="EMBL" id="ETW08289.1"/>
    </source>
</evidence>